<organism evidence="3 4">
    <name type="scientific">Cloacibacillus porcorum</name>
    <dbReference type="NCBI Taxonomy" id="1197717"/>
    <lineage>
        <taxon>Bacteria</taxon>
        <taxon>Thermotogati</taxon>
        <taxon>Synergistota</taxon>
        <taxon>Synergistia</taxon>
        <taxon>Synergistales</taxon>
        <taxon>Synergistaceae</taxon>
        <taxon>Cloacibacillus</taxon>
    </lineage>
</organism>
<dbReference type="PANTHER" id="PTHR46797:SF1">
    <property type="entry name" value="METHYLPHOSPHONATE SYNTHASE"/>
    <property type="match status" value="1"/>
</dbReference>
<dbReference type="RefSeq" id="WP_066745851.1">
    <property type="nucleotide sequence ID" value="NZ_CP016757.1"/>
</dbReference>
<dbReference type="Gene3D" id="1.10.260.40">
    <property type="entry name" value="lambda repressor-like DNA-binding domains"/>
    <property type="match status" value="1"/>
</dbReference>
<dbReference type="OrthoDB" id="1261587at2"/>
<dbReference type="InterPro" id="IPR050807">
    <property type="entry name" value="TransReg_Diox_bact_type"/>
</dbReference>
<keyword evidence="4" id="KW-1185">Reference proteome</keyword>
<evidence type="ECO:0000259" key="2">
    <source>
        <dbReference type="PROSITE" id="PS50943"/>
    </source>
</evidence>
<dbReference type="PROSITE" id="PS50943">
    <property type="entry name" value="HTH_CROC1"/>
    <property type="match status" value="1"/>
</dbReference>
<evidence type="ECO:0000313" key="3">
    <source>
        <dbReference type="EMBL" id="ANZ45483.1"/>
    </source>
</evidence>
<dbReference type="SMART" id="SM00530">
    <property type="entry name" value="HTH_XRE"/>
    <property type="match status" value="1"/>
</dbReference>
<name>A0A1B2I6A4_9BACT</name>
<dbReference type="KEGG" id="cpor:BED41_10630"/>
<dbReference type="EMBL" id="CP016757">
    <property type="protein sequence ID" value="ANZ45483.1"/>
    <property type="molecule type" value="Genomic_DNA"/>
</dbReference>
<reference evidence="3" key="1">
    <citation type="submission" date="2016-08" db="EMBL/GenBank/DDBJ databases">
        <title>Complete genome of Cloacibacillus porcorum.</title>
        <authorList>
            <person name="Looft T."/>
            <person name="Bayles D.O."/>
            <person name="Alt D.P."/>
        </authorList>
    </citation>
    <scope>NUCLEOTIDE SEQUENCE [LARGE SCALE GENOMIC DNA]</scope>
    <source>
        <strain evidence="3">CL-84</strain>
    </source>
</reference>
<evidence type="ECO:0000256" key="1">
    <source>
        <dbReference type="ARBA" id="ARBA00023125"/>
    </source>
</evidence>
<proteinExistence type="predicted"/>
<keyword evidence="1" id="KW-0238">DNA-binding</keyword>
<feature type="domain" description="HTH cro/C1-type" evidence="2">
    <location>
        <begin position="7"/>
        <end position="62"/>
    </location>
</feature>
<dbReference type="GO" id="GO:0003677">
    <property type="term" value="F:DNA binding"/>
    <property type="evidence" value="ECO:0007669"/>
    <property type="project" value="UniProtKB-KW"/>
</dbReference>
<dbReference type="Pfam" id="PF01381">
    <property type="entry name" value="HTH_3"/>
    <property type="match status" value="1"/>
</dbReference>
<dbReference type="CDD" id="cd00093">
    <property type="entry name" value="HTH_XRE"/>
    <property type="match status" value="1"/>
</dbReference>
<sequence length="139" mass="15821">MEIGKTIATRRREQNISQEQLSEKADISQGYISSIERGKEKPSIELLEKIARALNCQLYIDLIPNGQPLTLPEPIVRESAYQEERPAIPTWVTLEQASAITIFTIALEKLRLEKSSLTPAEIKVLNGLVEMYREEIEQK</sequence>
<dbReference type="GO" id="GO:0005829">
    <property type="term" value="C:cytosol"/>
    <property type="evidence" value="ECO:0007669"/>
    <property type="project" value="TreeGrafter"/>
</dbReference>
<dbReference type="GeneID" id="83058302"/>
<dbReference type="SUPFAM" id="SSF47413">
    <property type="entry name" value="lambda repressor-like DNA-binding domains"/>
    <property type="match status" value="1"/>
</dbReference>
<protein>
    <recommendedName>
        <fullName evidence="2">HTH cro/C1-type domain-containing protein</fullName>
    </recommendedName>
</protein>
<accession>A0A1B2I6A4</accession>
<gene>
    <name evidence="3" type="ORF">BED41_10630</name>
</gene>
<dbReference type="Proteomes" id="UP000093044">
    <property type="component" value="Chromosome"/>
</dbReference>
<dbReference type="AlphaFoldDB" id="A0A1B2I6A4"/>
<dbReference type="STRING" id="1197717.BED41_10630"/>
<dbReference type="InterPro" id="IPR010982">
    <property type="entry name" value="Lambda_DNA-bd_dom_sf"/>
</dbReference>
<dbReference type="InterPro" id="IPR001387">
    <property type="entry name" value="Cro/C1-type_HTH"/>
</dbReference>
<dbReference type="GO" id="GO:0003700">
    <property type="term" value="F:DNA-binding transcription factor activity"/>
    <property type="evidence" value="ECO:0007669"/>
    <property type="project" value="TreeGrafter"/>
</dbReference>
<evidence type="ECO:0000313" key="4">
    <source>
        <dbReference type="Proteomes" id="UP000093044"/>
    </source>
</evidence>
<dbReference type="PANTHER" id="PTHR46797">
    <property type="entry name" value="HTH-TYPE TRANSCRIPTIONAL REGULATOR"/>
    <property type="match status" value="1"/>
</dbReference>